<feature type="region of interest" description="Disordered" evidence="11">
    <location>
        <begin position="245"/>
        <end position="267"/>
    </location>
</feature>
<reference evidence="14" key="1">
    <citation type="submission" date="2014-05" db="EMBL/GenBank/DDBJ databases">
        <title>Assembled transcriptome sequences from leg hypodermis of the spider Cupiennius salei.</title>
        <authorList>
            <person name="French A.S."/>
            <person name="Li A.W."/>
            <person name="Meisner S."/>
            <person name="Torkkeli P.H."/>
        </authorList>
    </citation>
    <scope>NUCLEOTIDE SEQUENCE</scope>
    <source>
        <tissue evidence="14">Leg</tissue>
    </source>
</reference>
<evidence type="ECO:0000256" key="8">
    <source>
        <dbReference type="ARBA" id="ARBA00023170"/>
    </source>
</evidence>
<organism evidence="14">
    <name type="scientific">Cupiennius salei</name>
    <name type="common">American wandering spider</name>
    <dbReference type="NCBI Taxonomy" id="6928"/>
    <lineage>
        <taxon>Eukaryota</taxon>
        <taxon>Metazoa</taxon>
        <taxon>Ecdysozoa</taxon>
        <taxon>Arthropoda</taxon>
        <taxon>Chelicerata</taxon>
        <taxon>Arachnida</taxon>
        <taxon>Araneae</taxon>
        <taxon>Araneomorphae</taxon>
        <taxon>Entelegynae</taxon>
        <taxon>Lycosoidea</taxon>
        <taxon>Ctenidae</taxon>
        <taxon>Cupiennius</taxon>
    </lineage>
</organism>
<dbReference type="PROSITE" id="PS50262">
    <property type="entry name" value="G_PROTEIN_RECEP_F1_2"/>
    <property type="match status" value="1"/>
</dbReference>
<keyword evidence="5 12" id="KW-1133">Transmembrane helix</keyword>
<dbReference type="PANTHER" id="PTHR24248">
    <property type="entry name" value="ADRENERGIC RECEPTOR-RELATED G-PROTEIN COUPLED RECEPTOR"/>
    <property type="match status" value="1"/>
</dbReference>
<evidence type="ECO:0000256" key="3">
    <source>
        <dbReference type="ARBA" id="ARBA00022475"/>
    </source>
</evidence>
<evidence type="ECO:0000256" key="1">
    <source>
        <dbReference type="ARBA" id="ARBA00004651"/>
    </source>
</evidence>
<dbReference type="InterPro" id="IPR017452">
    <property type="entry name" value="GPCR_Rhodpsn_7TM"/>
</dbReference>
<evidence type="ECO:0000256" key="5">
    <source>
        <dbReference type="ARBA" id="ARBA00022989"/>
    </source>
</evidence>
<keyword evidence="9 10" id="KW-0807">Transducer</keyword>
<comment type="similarity">
    <text evidence="2 10">Belongs to the G-protein coupled receptor 1 family.</text>
</comment>
<name>A0A061QHX0_CUPSA</name>
<evidence type="ECO:0000256" key="11">
    <source>
        <dbReference type="SAM" id="MobiDB-lite"/>
    </source>
</evidence>
<dbReference type="GO" id="GO:0071880">
    <property type="term" value="P:adenylate cyclase-activating adrenergic receptor signaling pathway"/>
    <property type="evidence" value="ECO:0007669"/>
    <property type="project" value="TreeGrafter"/>
</dbReference>
<proteinExistence type="evidence at transcript level"/>
<evidence type="ECO:0000256" key="10">
    <source>
        <dbReference type="RuleBase" id="RU000688"/>
    </source>
</evidence>
<keyword evidence="4 10" id="KW-0812">Transmembrane</keyword>
<dbReference type="InterPro" id="IPR000276">
    <property type="entry name" value="GPCR_Rhodpsn"/>
</dbReference>
<dbReference type="SMART" id="SM01381">
    <property type="entry name" value="7TM_GPCR_Srsx"/>
    <property type="match status" value="1"/>
</dbReference>
<keyword evidence="8 10" id="KW-0675">Receptor</keyword>
<feature type="transmembrane region" description="Helical" evidence="12">
    <location>
        <begin position="151"/>
        <end position="174"/>
    </location>
</feature>
<comment type="subcellular location">
    <subcellularLocation>
        <location evidence="1">Cell membrane</location>
        <topology evidence="1">Multi-pass membrane protein</topology>
    </subcellularLocation>
</comment>
<feature type="region of interest" description="Disordered" evidence="11">
    <location>
        <begin position="289"/>
        <end position="309"/>
    </location>
</feature>
<feature type="compositionally biased region" description="Polar residues" evidence="11">
    <location>
        <begin position="254"/>
        <end position="267"/>
    </location>
</feature>
<dbReference type="EMBL" id="GBFC01000015">
    <property type="protein sequence ID" value="JAC59323.1"/>
    <property type="molecule type" value="mRNA"/>
</dbReference>
<evidence type="ECO:0000256" key="6">
    <source>
        <dbReference type="ARBA" id="ARBA00023040"/>
    </source>
</evidence>
<dbReference type="PANTHER" id="PTHR24248:SF200">
    <property type="entry name" value="5-HYDROXYTRYPTAMINE RECEPTOR 1B-LIKE ISOFORM X1"/>
    <property type="match status" value="1"/>
</dbReference>
<dbReference type="CDD" id="cd15331">
    <property type="entry name" value="7tmA_5-HT1A_invertebrates"/>
    <property type="match status" value="1"/>
</dbReference>
<evidence type="ECO:0000313" key="14">
    <source>
        <dbReference type="EMBL" id="JAC59323.1"/>
    </source>
</evidence>
<dbReference type="Pfam" id="PF00001">
    <property type="entry name" value="7tm_1"/>
    <property type="match status" value="1"/>
</dbReference>
<gene>
    <name evidence="14" type="primary">CSH_0356</name>
</gene>
<sequence length="416" mass="46389">MKNISFPNLPPVVGVYTNFTVEEATITQTSEVVWFVIICFILGILIAATIVGNVFVMIAIVKDRNLNNISNSLVFSLALADLLVALLVMPIGAVYEVKQEWTMGPVLCDLWTSCDVLCCTASILHLLAIAVDRYWAVTNVDYARNRSKKRIYTAILIVWTVSFTVSIAPIFGWKDPDFSYRIEIEKKCLVSQDIGYQIFATFASFYVPLVMILILYSRIFKEARKRIRRRPGAASQAMLLVQRPPPALTDSKRSNSSPTSSFDPPSHVVDTTLSCSLKESNATVPEAVNGVNSTKPVQNSQVSSTTGGTVGRLLHIGKREKKPENNLAKREKKAAKTLAIITGVFVMCWLPFFIMALLLPLCKECEPDFPLFSVFLWLGYANSTLNPIIYTIFSPDFRSAFRKLLCIFSTTQRPSV</sequence>
<protein>
    <submittedName>
        <fullName evidence="14">Putative serotonin receptor</fullName>
    </submittedName>
</protein>
<dbReference type="PROSITE" id="PS00237">
    <property type="entry name" value="G_PROTEIN_RECEP_F1_1"/>
    <property type="match status" value="1"/>
</dbReference>
<dbReference type="Gene3D" id="1.20.1070.10">
    <property type="entry name" value="Rhodopsin 7-helix transmembrane proteins"/>
    <property type="match status" value="1"/>
</dbReference>
<keyword evidence="3" id="KW-1003">Cell membrane</keyword>
<evidence type="ECO:0000256" key="12">
    <source>
        <dbReference type="SAM" id="Phobius"/>
    </source>
</evidence>
<dbReference type="AlphaFoldDB" id="A0A061QHX0"/>
<dbReference type="GO" id="GO:0043410">
    <property type="term" value="P:positive regulation of MAPK cascade"/>
    <property type="evidence" value="ECO:0007669"/>
    <property type="project" value="TreeGrafter"/>
</dbReference>
<evidence type="ECO:0000256" key="2">
    <source>
        <dbReference type="ARBA" id="ARBA00010663"/>
    </source>
</evidence>
<evidence type="ECO:0000259" key="13">
    <source>
        <dbReference type="PROSITE" id="PS50262"/>
    </source>
</evidence>
<keyword evidence="6 10" id="KW-0297">G-protein coupled receptor</keyword>
<feature type="transmembrane region" description="Helical" evidence="12">
    <location>
        <begin position="338"/>
        <end position="359"/>
    </location>
</feature>
<feature type="transmembrane region" description="Helical" evidence="12">
    <location>
        <begin position="73"/>
        <end position="95"/>
    </location>
</feature>
<feature type="domain" description="G-protein coupled receptors family 1 profile" evidence="13">
    <location>
        <begin position="52"/>
        <end position="390"/>
    </location>
</feature>
<feature type="transmembrane region" description="Helical" evidence="12">
    <location>
        <begin position="32"/>
        <end position="61"/>
    </location>
</feature>
<keyword evidence="7 12" id="KW-0472">Membrane</keyword>
<evidence type="ECO:0000256" key="7">
    <source>
        <dbReference type="ARBA" id="ARBA00023136"/>
    </source>
</evidence>
<feature type="transmembrane region" description="Helical" evidence="12">
    <location>
        <begin position="110"/>
        <end position="131"/>
    </location>
</feature>
<evidence type="ECO:0000256" key="9">
    <source>
        <dbReference type="ARBA" id="ARBA00023224"/>
    </source>
</evidence>
<accession>A0A061QHX0</accession>
<dbReference type="SUPFAM" id="SSF81321">
    <property type="entry name" value="Family A G protein-coupled receptor-like"/>
    <property type="match status" value="1"/>
</dbReference>
<feature type="transmembrane region" description="Helical" evidence="12">
    <location>
        <begin position="371"/>
        <end position="393"/>
    </location>
</feature>
<evidence type="ECO:0000256" key="4">
    <source>
        <dbReference type="ARBA" id="ARBA00022692"/>
    </source>
</evidence>
<feature type="compositionally biased region" description="Polar residues" evidence="11">
    <location>
        <begin position="290"/>
        <end position="307"/>
    </location>
</feature>
<feature type="transmembrane region" description="Helical" evidence="12">
    <location>
        <begin position="194"/>
        <end position="220"/>
    </location>
</feature>
<dbReference type="GO" id="GO:0004930">
    <property type="term" value="F:G protein-coupled receptor activity"/>
    <property type="evidence" value="ECO:0007669"/>
    <property type="project" value="UniProtKB-KW"/>
</dbReference>
<dbReference type="PRINTS" id="PR00237">
    <property type="entry name" value="GPCRRHODOPSN"/>
</dbReference>
<dbReference type="GO" id="GO:0005886">
    <property type="term" value="C:plasma membrane"/>
    <property type="evidence" value="ECO:0007669"/>
    <property type="project" value="UniProtKB-SubCell"/>
</dbReference>